<protein>
    <submittedName>
        <fullName evidence="2">Uncharacterized protein</fullName>
    </submittedName>
</protein>
<evidence type="ECO:0000313" key="2">
    <source>
        <dbReference type="EMBL" id="CAE6119658.1"/>
    </source>
</evidence>
<feature type="compositionally biased region" description="Basic and acidic residues" evidence="1">
    <location>
        <begin position="1"/>
        <end position="17"/>
    </location>
</feature>
<evidence type="ECO:0000256" key="1">
    <source>
        <dbReference type="SAM" id="MobiDB-lite"/>
    </source>
</evidence>
<dbReference type="Proteomes" id="UP000682877">
    <property type="component" value="Chromosome 6"/>
</dbReference>
<sequence length="69" mass="7488">MKDHEGAVVESGDEKNDSAVVPSTAASGEKMTKHKGDSHDSIVLVGGHDVERTRFQIHTDLILASRFRS</sequence>
<accession>A0A8S2AVN6</accession>
<evidence type="ECO:0000313" key="3">
    <source>
        <dbReference type="Proteomes" id="UP000682877"/>
    </source>
</evidence>
<keyword evidence="3" id="KW-1185">Reference proteome</keyword>
<gene>
    <name evidence="2" type="ORF">AARE701A_LOCUS16086</name>
</gene>
<dbReference type="EMBL" id="LR999456">
    <property type="protein sequence ID" value="CAE6119658.1"/>
    <property type="molecule type" value="Genomic_DNA"/>
</dbReference>
<reference evidence="2" key="1">
    <citation type="submission" date="2021-01" db="EMBL/GenBank/DDBJ databases">
        <authorList>
            <person name="Bezrukov I."/>
        </authorList>
    </citation>
    <scope>NUCLEOTIDE SEQUENCE</scope>
</reference>
<organism evidence="2 3">
    <name type="scientific">Arabidopsis arenosa</name>
    <name type="common">Sand rock-cress</name>
    <name type="synonym">Cardaminopsis arenosa</name>
    <dbReference type="NCBI Taxonomy" id="38785"/>
    <lineage>
        <taxon>Eukaryota</taxon>
        <taxon>Viridiplantae</taxon>
        <taxon>Streptophyta</taxon>
        <taxon>Embryophyta</taxon>
        <taxon>Tracheophyta</taxon>
        <taxon>Spermatophyta</taxon>
        <taxon>Magnoliopsida</taxon>
        <taxon>eudicotyledons</taxon>
        <taxon>Gunneridae</taxon>
        <taxon>Pentapetalae</taxon>
        <taxon>rosids</taxon>
        <taxon>malvids</taxon>
        <taxon>Brassicales</taxon>
        <taxon>Brassicaceae</taxon>
        <taxon>Camelineae</taxon>
        <taxon>Arabidopsis</taxon>
    </lineage>
</organism>
<name>A0A8S2AVN6_ARAAE</name>
<dbReference type="AlphaFoldDB" id="A0A8S2AVN6"/>
<proteinExistence type="predicted"/>
<feature type="compositionally biased region" description="Basic and acidic residues" evidence="1">
    <location>
        <begin position="30"/>
        <end position="40"/>
    </location>
</feature>
<feature type="region of interest" description="Disordered" evidence="1">
    <location>
        <begin position="1"/>
        <end position="40"/>
    </location>
</feature>